<dbReference type="GO" id="GO:0005886">
    <property type="term" value="C:plasma membrane"/>
    <property type="evidence" value="ECO:0007669"/>
    <property type="project" value="UniProtKB-SubCell"/>
</dbReference>
<evidence type="ECO:0000259" key="8">
    <source>
        <dbReference type="Pfam" id="PF00924"/>
    </source>
</evidence>
<feature type="transmembrane region" description="Helical" evidence="7">
    <location>
        <begin position="19"/>
        <end position="39"/>
    </location>
</feature>
<dbReference type="RefSeq" id="WP_147100675.1">
    <property type="nucleotide sequence ID" value="NZ_VOOS01000004.1"/>
</dbReference>
<evidence type="ECO:0000256" key="6">
    <source>
        <dbReference type="ARBA" id="ARBA00023136"/>
    </source>
</evidence>
<sequence length="292" mass="33112">MNTIKTFFSSLNFKYLDHILLVVTTIVIAFLISLILRKIAQAIITKYSERIKVDPTNYSFLKNSLSFIIFSIAVIFIFIKIPFFNSLGNALFAGAGVTAAAIGFASQKAISNIVSGIFILIFKPFRVGDTINFSTYKGVVEEITLRHTVIQDYENRRIVIPNSTISEDTIINSDITDEKIRKHLEFGISYDSNIDKAIEIIQKEAEKHPLLIDYRTSNEINNGEPIVLVRVVEHGEYAIKLKAYLWCEGNDNAFALSCDLLKSIKEEFDKNGIEIPFPYRTIVYKNDIPKHS</sequence>
<evidence type="ECO:0000313" key="10">
    <source>
        <dbReference type="EMBL" id="TXB64569.1"/>
    </source>
</evidence>
<dbReference type="Pfam" id="PF00924">
    <property type="entry name" value="MS_channel_2nd"/>
    <property type="match status" value="1"/>
</dbReference>
<evidence type="ECO:0000256" key="7">
    <source>
        <dbReference type="SAM" id="Phobius"/>
    </source>
</evidence>
<dbReference type="AlphaFoldDB" id="A0A5C6RRE8"/>
<dbReference type="SUPFAM" id="SSF82689">
    <property type="entry name" value="Mechanosensitive channel protein MscS (YggB), C-terminal domain"/>
    <property type="match status" value="1"/>
</dbReference>
<evidence type="ECO:0000256" key="5">
    <source>
        <dbReference type="ARBA" id="ARBA00022989"/>
    </source>
</evidence>
<dbReference type="OrthoDB" id="9809206at2"/>
<name>A0A5C6RRE8_9FLAO</name>
<dbReference type="EMBL" id="VOOS01000004">
    <property type="protein sequence ID" value="TXB64569.1"/>
    <property type="molecule type" value="Genomic_DNA"/>
</dbReference>
<dbReference type="Gene3D" id="2.30.30.60">
    <property type="match status" value="1"/>
</dbReference>
<dbReference type="InterPro" id="IPR045275">
    <property type="entry name" value="MscS_archaea/bacteria_type"/>
</dbReference>
<evidence type="ECO:0000256" key="4">
    <source>
        <dbReference type="ARBA" id="ARBA00022692"/>
    </source>
</evidence>
<keyword evidence="5 7" id="KW-1133">Transmembrane helix</keyword>
<evidence type="ECO:0000256" key="2">
    <source>
        <dbReference type="ARBA" id="ARBA00008017"/>
    </source>
</evidence>
<dbReference type="Pfam" id="PF21082">
    <property type="entry name" value="MS_channel_3rd"/>
    <property type="match status" value="1"/>
</dbReference>
<evidence type="ECO:0000259" key="9">
    <source>
        <dbReference type="Pfam" id="PF21082"/>
    </source>
</evidence>
<comment type="similarity">
    <text evidence="2">Belongs to the MscS (TC 1.A.23) family.</text>
</comment>
<keyword evidence="3" id="KW-1003">Cell membrane</keyword>
<feature type="domain" description="Mechanosensitive ion channel MscS C-terminal" evidence="9">
    <location>
        <begin position="184"/>
        <end position="275"/>
    </location>
</feature>
<keyword evidence="11" id="KW-1185">Reference proteome</keyword>
<gene>
    <name evidence="10" type="ORF">FRY74_08945</name>
</gene>
<dbReference type="Gene3D" id="1.10.287.1260">
    <property type="match status" value="1"/>
</dbReference>
<dbReference type="InterPro" id="IPR010920">
    <property type="entry name" value="LSM_dom_sf"/>
</dbReference>
<keyword evidence="4 7" id="KW-0812">Transmembrane</keyword>
<dbReference type="Proteomes" id="UP000321721">
    <property type="component" value="Unassembled WGS sequence"/>
</dbReference>
<dbReference type="PANTHER" id="PTHR30221">
    <property type="entry name" value="SMALL-CONDUCTANCE MECHANOSENSITIVE CHANNEL"/>
    <property type="match status" value="1"/>
</dbReference>
<dbReference type="SUPFAM" id="SSF82861">
    <property type="entry name" value="Mechanosensitive channel protein MscS (YggB), transmembrane region"/>
    <property type="match status" value="1"/>
</dbReference>
<dbReference type="GO" id="GO:0008381">
    <property type="term" value="F:mechanosensitive monoatomic ion channel activity"/>
    <property type="evidence" value="ECO:0007669"/>
    <property type="project" value="InterPro"/>
</dbReference>
<dbReference type="Gene3D" id="3.30.70.100">
    <property type="match status" value="1"/>
</dbReference>
<dbReference type="PANTHER" id="PTHR30221:SF1">
    <property type="entry name" value="SMALL-CONDUCTANCE MECHANOSENSITIVE CHANNEL"/>
    <property type="match status" value="1"/>
</dbReference>
<comment type="subcellular location">
    <subcellularLocation>
        <location evidence="1">Cell membrane</location>
        <topology evidence="1">Multi-pass membrane protein</topology>
    </subcellularLocation>
</comment>
<dbReference type="SUPFAM" id="SSF50182">
    <property type="entry name" value="Sm-like ribonucleoproteins"/>
    <property type="match status" value="1"/>
</dbReference>
<dbReference type="InterPro" id="IPR023408">
    <property type="entry name" value="MscS_beta-dom_sf"/>
</dbReference>
<protein>
    <submittedName>
        <fullName evidence="10">Mechanosensitive ion channel family protein</fullName>
    </submittedName>
</protein>
<accession>A0A5C6RRE8</accession>
<feature type="transmembrane region" description="Helical" evidence="7">
    <location>
        <begin position="60"/>
        <end position="81"/>
    </location>
</feature>
<organism evidence="10 11">
    <name type="scientific">Vicingus serpentipes</name>
    <dbReference type="NCBI Taxonomy" id="1926625"/>
    <lineage>
        <taxon>Bacteria</taxon>
        <taxon>Pseudomonadati</taxon>
        <taxon>Bacteroidota</taxon>
        <taxon>Flavobacteriia</taxon>
        <taxon>Flavobacteriales</taxon>
        <taxon>Vicingaceae</taxon>
        <taxon>Vicingus</taxon>
    </lineage>
</organism>
<dbReference type="InterPro" id="IPR049278">
    <property type="entry name" value="MS_channel_C"/>
</dbReference>
<dbReference type="InterPro" id="IPR006685">
    <property type="entry name" value="MscS_channel_2nd"/>
</dbReference>
<dbReference type="InterPro" id="IPR011014">
    <property type="entry name" value="MscS_channel_TM-2"/>
</dbReference>
<feature type="domain" description="Mechanosensitive ion channel MscS" evidence="8">
    <location>
        <begin position="109"/>
        <end position="172"/>
    </location>
</feature>
<dbReference type="InterPro" id="IPR011066">
    <property type="entry name" value="MscS_channel_C_sf"/>
</dbReference>
<evidence type="ECO:0000256" key="1">
    <source>
        <dbReference type="ARBA" id="ARBA00004651"/>
    </source>
</evidence>
<reference evidence="10 11" key="1">
    <citation type="submission" date="2019-08" db="EMBL/GenBank/DDBJ databases">
        <title>Genome of Vicingus serpentipes NCIMB 15042.</title>
        <authorList>
            <person name="Bowman J.P."/>
        </authorList>
    </citation>
    <scope>NUCLEOTIDE SEQUENCE [LARGE SCALE GENOMIC DNA]</scope>
    <source>
        <strain evidence="10 11">NCIMB 15042</strain>
    </source>
</reference>
<keyword evidence="6 7" id="KW-0472">Membrane</keyword>
<proteinExistence type="inferred from homology"/>
<evidence type="ECO:0000256" key="3">
    <source>
        <dbReference type="ARBA" id="ARBA00022475"/>
    </source>
</evidence>
<comment type="caution">
    <text evidence="10">The sequence shown here is derived from an EMBL/GenBank/DDBJ whole genome shotgun (WGS) entry which is preliminary data.</text>
</comment>
<evidence type="ECO:0000313" key="11">
    <source>
        <dbReference type="Proteomes" id="UP000321721"/>
    </source>
</evidence>